<dbReference type="InterPro" id="IPR000551">
    <property type="entry name" value="MerR-type_HTH_dom"/>
</dbReference>
<organism evidence="3 4">
    <name type="scientific">Microseira wollei NIES-4236</name>
    <dbReference type="NCBI Taxonomy" id="2530354"/>
    <lineage>
        <taxon>Bacteria</taxon>
        <taxon>Bacillati</taxon>
        <taxon>Cyanobacteriota</taxon>
        <taxon>Cyanophyceae</taxon>
        <taxon>Oscillatoriophycideae</taxon>
        <taxon>Aerosakkonematales</taxon>
        <taxon>Aerosakkonemataceae</taxon>
        <taxon>Microseira</taxon>
    </lineage>
</organism>
<dbReference type="PANTHER" id="PTHR36172">
    <property type="match status" value="1"/>
</dbReference>
<name>A0AAV3XB59_9CYAN</name>
<dbReference type="PROSITE" id="PS50937">
    <property type="entry name" value="HTH_MERR_2"/>
    <property type="match status" value="1"/>
</dbReference>
<proteinExistence type="predicted"/>
<feature type="domain" description="Resolvase/invertase-type recombinase catalytic" evidence="2">
    <location>
        <begin position="69"/>
        <end position="212"/>
    </location>
</feature>
<sequence length="220" mass="25410">MYNRQMAIMHRLEDLVQIGEAAKIRGVSIDTLRRWERSGKLKATKTEGGHRRYRVADLLKIDNPCPQKYTVIYGRVSTPDKKEDLARQIGLLELYCQQHGWKEIYTLKDIGSGLNYRKRGLLKLIDLLQRDEVGRLLITDKDRLLRFGSELIFTLCENNGAEVIILNKPSDIEPEQELVEDVLAVITVMSARLYGKRSRRNLKAMQAMHECAEKIVELED</sequence>
<dbReference type="CDD" id="cd04762">
    <property type="entry name" value="HTH_MerR-trunc"/>
    <property type="match status" value="1"/>
</dbReference>
<dbReference type="InterPro" id="IPR006119">
    <property type="entry name" value="Resolv_N"/>
</dbReference>
<protein>
    <submittedName>
        <fullName evidence="3">DNA binding domain-containing protein</fullName>
    </submittedName>
</protein>
<dbReference type="InterPro" id="IPR048046">
    <property type="entry name" value="Transpos_IS607"/>
</dbReference>
<dbReference type="Pfam" id="PF00376">
    <property type="entry name" value="MerR"/>
    <property type="match status" value="1"/>
</dbReference>
<dbReference type="SUPFAM" id="SSF53041">
    <property type="entry name" value="Resolvase-like"/>
    <property type="match status" value="1"/>
</dbReference>
<feature type="domain" description="HTH merR-type" evidence="1">
    <location>
        <begin position="15"/>
        <end position="58"/>
    </location>
</feature>
<dbReference type="PROSITE" id="PS51736">
    <property type="entry name" value="RECOMBINASES_3"/>
    <property type="match status" value="1"/>
</dbReference>
<dbReference type="EMBL" id="BLAY01000082">
    <property type="protein sequence ID" value="GET40112.1"/>
    <property type="molecule type" value="Genomic_DNA"/>
</dbReference>
<dbReference type="SUPFAM" id="SSF46955">
    <property type="entry name" value="Putative DNA-binding domain"/>
    <property type="match status" value="1"/>
</dbReference>
<dbReference type="InterPro" id="IPR036162">
    <property type="entry name" value="Resolvase-like_N_sf"/>
</dbReference>
<dbReference type="SMART" id="SM00857">
    <property type="entry name" value="Resolvase"/>
    <property type="match status" value="1"/>
</dbReference>
<dbReference type="Pfam" id="PF00239">
    <property type="entry name" value="Resolvase"/>
    <property type="match status" value="1"/>
</dbReference>
<dbReference type="Gene3D" id="1.10.1660.10">
    <property type="match status" value="1"/>
</dbReference>
<gene>
    <name evidence="3" type="ORF">MiSe_49200</name>
</gene>
<dbReference type="NCBIfam" id="NF033518">
    <property type="entry name" value="transpos_IS607"/>
    <property type="match status" value="1"/>
</dbReference>
<evidence type="ECO:0000259" key="1">
    <source>
        <dbReference type="PROSITE" id="PS50937"/>
    </source>
</evidence>
<comment type="caution">
    <text evidence="3">The sequence shown here is derived from an EMBL/GenBank/DDBJ whole genome shotgun (WGS) entry which is preliminary data.</text>
</comment>
<dbReference type="GO" id="GO:0003677">
    <property type="term" value="F:DNA binding"/>
    <property type="evidence" value="ECO:0007669"/>
    <property type="project" value="InterPro"/>
</dbReference>
<dbReference type="InterPro" id="IPR051491">
    <property type="entry name" value="Recombinase/Transposase-rel"/>
</dbReference>
<dbReference type="Proteomes" id="UP001050975">
    <property type="component" value="Unassembled WGS sequence"/>
</dbReference>
<keyword evidence="4" id="KW-1185">Reference proteome</keyword>
<evidence type="ECO:0000259" key="2">
    <source>
        <dbReference type="PROSITE" id="PS51736"/>
    </source>
</evidence>
<dbReference type="InterPro" id="IPR009061">
    <property type="entry name" value="DNA-bd_dom_put_sf"/>
</dbReference>
<dbReference type="Gene3D" id="1.10.287.2170">
    <property type="match status" value="1"/>
</dbReference>
<dbReference type="GO" id="GO:0000150">
    <property type="term" value="F:DNA strand exchange activity"/>
    <property type="evidence" value="ECO:0007669"/>
    <property type="project" value="InterPro"/>
</dbReference>
<dbReference type="RefSeq" id="WP_373872865.1">
    <property type="nucleotide sequence ID" value="NZ_BLAY01000082.1"/>
</dbReference>
<accession>A0AAV3XB59</accession>
<dbReference type="PANTHER" id="PTHR36172:SF1">
    <property type="entry name" value="RESOLVASE-RELATED"/>
    <property type="match status" value="1"/>
</dbReference>
<dbReference type="Gene3D" id="3.40.50.1390">
    <property type="entry name" value="Resolvase, N-terminal catalytic domain"/>
    <property type="match status" value="1"/>
</dbReference>
<dbReference type="GO" id="GO:0006355">
    <property type="term" value="P:regulation of DNA-templated transcription"/>
    <property type="evidence" value="ECO:0007669"/>
    <property type="project" value="InterPro"/>
</dbReference>
<dbReference type="CDD" id="cd03769">
    <property type="entry name" value="SR_IS607_transposase_like"/>
    <property type="match status" value="1"/>
</dbReference>
<evidence type="ECO:0000313" key="4">
    <source>
        <dbReference type="Proteomes" id="UP001050975"/>
    </source>
</evidence>
<evidence type="ECO:0000313" key="3">
    <source>
        <dbReference type="EMBL" id="GET40112.1"/>
    </source>
</evidence>
<reference evidence="3" key="1">
    <citation type="submission" date="2019-10" db="EMBL/GenBank/DDBJ databases">
        <title>Draft genome sequece of Microseira wollei NIES-4236.</title>
        <authorList>
            <person name="Yamaguchi H."/>
            <person name="Suzuki S."/>
            <person name="Kawachi M."/>
        </authorList>
    </citation>
    <scope>NUCLEOTIDE SEQUENCE</scope>
    <source>
        <strain evidence="3">NIES-4236</strain>
    </source>
</reference>
<dbReference type="AlphaFoldDB" id="A0AAV3XB59"/>
<dbReference type="InterPro" id="IPR041718">
    <property type="entry name" value="IS607_transposase-like"/>
</dbReference>